<evidence type="ECO:0000256" key="4">
    <source>
        <dbReference type="RuleBase" id="RU003719"/>
    </source>
</evidence>
<evidence type="ECO:0000256" key="3">
    <source>
        <dbReference type="ARBA" id="ARBA00022990"/>
    </source>
</evidence>
<dbReference type="SUPFAM" id="SSF51735">
    <property type="entry name" value="NAD(P)-binding Rossmann-fold domains"/>
    <property type="match status" value="1"/>
</dbReference>
<dbReference type="Pfam" id="PF02826">
    <property type="entry name" value="2-Hacid_dh_C"/>
    <property type="match status" value="1"/>
</dbReference>
<feature type="compositionally biased region" description="Basic residues" evidence="5">
    <location>
        <begin position="23"/>
        <end position="34"/>
    </location>
</feature>
<evidence type="ECO:0000256" key="2">
    <source>
        <dbReference type="ARBA" id="ARBA00022553"/>
    </source>
</evidence>
<gene>
    <name evidence="8" type="ORF">Q9315_21430</name>
</gene>
<proteinExistence type="inferred from homology"/>
<name>A0ABY9KAY9_9HYPH</name>
<dbReference type="InterPro" id="IPR006139">
    <property type="entry name" value="D-isomer_2_OHA_DH_cat_dom"/>
</dbReference>
<keyword evidence="3" id="KW-0007">Acetylation</keyword>
<feature type="compositionally biased region" description="Basic and acidic residues" evidence="5">
    <location>
        <begin position="10"/>
        <end position="22"/>
    </location>
</feature>
<dbReference type="EMBL" id="CP132315">
    <property type="protein sequence ID" value="WLS04759.1"/>
    <property type="molecule type" value="Genomic_DNA"/>
</dbReference>
<evidence type="ECO:0000313" key="8">
    <source>
        <dbReference type="EMBL" id="WLS04759.1"/>
    </source>
</evidence>
<dbReference type="Pfam" id="PF00389">
    <property type="entry name" value="2-Hacid_dh"/>
    <property type="match status" value="1"/>
</dbReference>
<protein>
    <submittedName>
        <fullName evidence="8">Phosphoglycerate dehydrogenase</fullName>
    </submittedName>
</protein>
<organism evidence="8 9">
    <name type="scientific">Shinella oryzae</name>
    <dbReference type="NCBI Taxonomy" id="2871820"/>
    <lineage>
        <taxon>Bacteria</taxon>
        <taxon>Pseudomonadati</taxon>
        <taxon>Pseudomonadota</taxon>
        <taxon>Alphaproteobacteria</taxon>
        <taxon>Hyphomicrobiales</taxon>
        <taxon>Rhizobiaceae</taxon>
        <taxon>Shinella</taxon>
    </lineage>
</organism>
<accession>A0ABY9KAY9</accession>
<sequence>MDTGYRGSVQHRDPGIRSDLRPHFRNRTRGRGPMRGRILVTPRSLTAEPHPEVERLRGSGFEIVYSSAGQTPTEEELVELVPDCIGWLAGVEPVTPRVIDAAGRLRVISRNGVGVDNLPVDLLARRGVKVMIAQGANARGVAELTIGLMFSALRSIPFADAGIKAGNWPRRRGMEIHDRVFGIIGCGAVGREVARIAVALGARVIAYDPLRPNLDLPSSHFAYSEIDDIVGQAEILSLHCPLPADGSPVIDRKRLAMARDDVILLNTARAGLVDEDGLIEALDAGIVGCYATDVFEPEPPVSLRLAGHARVIATSHIGGFTTESIERATRIAADNLINALSNEEIAR</sequence>
<feature type="region of interest" description="Disordered" evidence="5">
    <location>
        <begin position="1"/>
        <end position="35"/>
    </location>
</feature>
<dbReference type="SUPFAM" id="SSF52283">
    <property type="entry name" value="Formate/glycerate dehydrogenase catalytic domain-like"/>
    <property type="match status" value="1"/>
</dbReference>
<dbReference type="InterPro" id="IPR006140">
    <property type="entry name" value="D-isomer_DH_NAD-bd"/>
</dbReference>
<comment type="subunit">
    <text evidence="1">Homotetramer.</text>
</comment>
<evidence type="ECO:0000313" key="9">
    <source>
        <dbReference type="Proteomes" id="UP001225788"/>
    </source>
</evidence>
<geneLocation type="plasmid" evidence="8 9">
    <name>unnamed1</name>
</geneLocation>
<feature type="domain" description="D-isomer specific 2-hydroxyacid dehydrogenase NAD-binding" evidence="7">
    <location>
        <begin position="146"/>
        <end position="318"/>
    </location>
</feature>
<dbReference type="InterPro" id="IPR036291">
    <property type="entry name" value="NAD(P)-bd_dom_sf"/>
</dbReference>
<dbReference type="CDD" id="cd12172">
    <property type="entry name" value="PGDH_like_2"/>
    <property type="match status" value="1"/>
</dbReference>
<keyword evidence="4" id="KW-0560">Oxidoreductase</keyword>
<keyword evidence="9" id="KW-1185">Reference proteome</keyword>
<dbReference type="Gene3D" id="3.40.50.720">
    <property type="entry name" value="NAD(P)-binding Rossmann-like Domain"/>
    <property type="match status" value="2"/>
</dbReference>
<evidence type="ECO:0000259" key="6">
    <source>
        <dbReference type="Pfam" id="PF00389"/>
    </source>
</evidence>
<dbReference type="PANTHER" id="PTHR42938:SF22">
    <property type="entry name" value="D-3-PHOSPHOGLYCERATE DEHYDROGENASE"/>
    <property type="match status" value="1"/>
</dbReference>
<evidence type="ECO:0000256" key="1">
    <source>
        <dbReference type="ARBA" id="ARBA00011881"/>
    </source>
</evidence>
<keyword evidence="8" id="KW-0614">Plasmid</keyword>
<dbReference type="RefSeq" id="WP_247221708.1">
    <property type="nucleotide sequence ID" value="NZ_CP081988.1"/>
</dbReference>
<evidence type="ECO:0000256" key="5">
    <source>
        <dbReference type="SAM" id="MobiDB-lite"/>
    </source>
</evidence>
<comment type="similarity">
    <text evidence="4">Belongs to the D-isomer specific 2-hydroxyacid dehydrogenase family.</text>
</comment>
<keyword evidence="2" id="KW-0597">Phosphoprotein</keyword>
<feature type="domain" description="D-isomer specific 2-hydroxyacid dehydrogenase catalytic" evidence="6">
    <location>
        <begin position="51"/>
        <end position="344"/>
    </location>
</feature>
<evidence type="ECO:0000259" key="7">
    <source>
        <dbReference type="Pfam" id="PF02826"/>
    </source>
</evidence>
<reference evidence="8 9" key="1">
    <citation type="submission" date="2023-08" db="EMBL/GenBank/DDBJ databases">
        <title>Pathogen: clinical or host-associated sample.</title>
        <authorList>
            <person name="Hergert J."/>
            <person name="Casey R."/>
            <person name="Wagner J."/>
            <person name="Young E.L."/>
            <person name="Oakeson K.F."/>
        </authorList>
    </citation>
    <scope>NUCLEOTIDE SEQUENCE [LARGE SCALE GENOMIC DNA]</scope>
    <source>
        <strain evidence="8 9">UPHL-collab-2</strain>
        <plasmid evidence="8 9">unnamed1</plasmid>
    </source>
</reference>
<dbReference type="PANTHER" id="PTHR42938">
    <property type="entry name" value="FORMATE DEHYDROGENASE 1"/>
    <property type="match status" value="1"/>
</dbReference>
<dbReference type="Proteomes" id="UP001225788">
    <property type="component" value="Plasmid unnamed1"/>
</dbReference>